<dbReference type="EMBL" id="BOPD01000009">
    <property type="protein sequence ID" value="GIJ32480.1"/>
    <property type="molecule type" value="Genomic_DNA"/>
</dbReference>
<protein>
    <submittedName>
        <fullName evidence="2">Uncharacterized protein</fullName>
    </submittedName>
</protein>
<reference evidence="2" key="1">
    <citation type="submission" date="2021-01" db="EMBL/GenBank/DDBJ databases">
        <title>Whole genome shotgun sequence of Verrucosispora sediminis NBRC 107745.</title>
        <authorList>
            <person name="Komaki H."/>
            <person name="Tamura T."/>
        </authorList>
    </citation>
    <scope>NUCLEOTIDE SEQUENCE</scope>
    <source>
        <strain evidence="2">NBRC 107745</strain>
    </source>
</reference>
<feature type="transmembrane region" description="Helical" evidence="1">
    <location>
        <begin position="57"/>
        <end position="77"/>
    </location>
</feature>
<keyword evidence="3" id="KW-1185">Reference proteome</keyword>
<proteinExistence type="predicted"/>
<keyword evidence="1" id="KW-1133">Transmembrane helix</keyword>
<dbReference type="AlphaFoldDB" id="A0A9W5XIP2"/>
<feature type="transmembrane region" description="Helical" evidence="1">
    <location>
        <begin position="97"/>
        <end position="115"/>
    </location>
</feature>
<evidence type="ECO:0000313" key="3">
    <source>
        <dbReference type="Proteomes" id="UP000607311"/>
    </source>
</evidence>
<sequence length="124" mass="13541">MAGHPSRLRVALTWLAGNALIGYFWIFPLGAVGGLVFYLRARIWNDVVPLYGRDGAIGVAILIALAATVLVGCSVLFNRRQARRAGFPARRETRLVGALATIVVQLLPFAGFLLFTDRTVPPFF</sequence>
<comment type="caution">
    <text evidence="2">The sequence shown here is derived from an EMBL/GenBank/DDBJ whole genome shotgun (WGS) entry which is preliminary data.</text>
</comment>
<keyword evidence="1" id="KW-0472">Membrane</keyword>
<dbReference type="Proteomes" id="UP000607311">
    <property type="component" value="Unassembled WGS sequence"/>
</dbReference>
<evidence type="ECO:0000313" key="2">
    <source>
        <dbReference type="EMBL" id="GIJ32480.1"/>
    </source>
</evidence>
<gene>
    <name evidence="2" type="ORF">Vse01_16280</name>
</gene>
<name>A0A9W5XIP2_9ACTN</name>
<organism evidence="2 3">
    <name type="scientific">Micromonospora sediminimaris</name>
    <dbReference type="NCBI Taxonomy" id="547162"/>
    <lineage>
        <taxon>Bacteria</taxon>
        <taxon>Bacillati</taxon>
        <taxon>Actinomycetota</taxon>
        <taxon>Actinomycetes</taxon>
        <taxon>Micromonosporales</taxon>
        <taxon>Micromonosporaceae</taxon>
        <taxon>Micromonospora</taxon>
    </lineage>
</organism>
<feature type="transmembrane region" description="Helical" evidence="1">
    <location>
        <begin position="12"/>
        <end position="37"/>
    </location>
</feature>
<accession>A0A9W5XIP2</accession>
<keyword evidence="1" id="KW-0812">Transmembrane</keyword>
<evidence type="ECO:0000256" key="1">
    <source>
        <dbReference type="SAM" id="Phobius"/>
    </source>
</evidence>